<keyword evidence="2" id="KW-0813">Transport</keyword>
<keyword evidence="3 6" id="KW-0812">Transmembrane</keyword>
<dbReference type="Pfam" id="PF01061">
    <property type="entry name" value="ABC2_membrane"/>
    <property type="match status" value="1"/>
</dbReference>
<protein>
    <recommendedName>
        <fullName evidence="7">ABC-2 type transporter transmembrane domain-containing protein</fullName>
    </recommendedName>
</protein>
<dbReference type="PANTHER" id="PTHR48041:SF139">
    <property type="entry name" value="PROTEIN SCARLET"/>
    <property type="match status" value="1"/>
</dbReference>
<dbReference type="InterPro" id="IPR013525">
    <property type="entry name" value="ABC2_TM"/>
</dbReference>
<gene>
    <name evidence="8" type="ORF">LGLO00237_LOCUS17690</name>
</gene>
<evidence type="ECO:0000256" key="5">
    <source>
        <dbReference type="ARBA" id="ARBA00023136"/>
    </source>
</evidence>
<evidence type="ECO:0000256" key="1">
    <source>
        <dbReference type="ARBA" id="ARBA00004141"/>
    </source>
</evidence>
<evidence type="ECO:0000256" key="2">
    <source>
        <dbReference type="ARBA" id="ARBA00022448"/>
    </source>
</evidence>
<reference evidence="8" key="1">
    <citation type="submission" date="2021-01" db="EMBL/GenBank/DDBJ databases">
        <authorList>
            <person name="Corre E."/>
            <person name="Pelletier E."/>
            <person name="Niang G."/>
            <person name="Scheremetjew M."/>
            <person name="Finn R."/>
            <person name="Kale V."/>
            <person name="Holt S."/>
            <person name="Cochrane G."/>
            <person name="Meng A."/>
            <person name="Brown T."/>
            <person name="Cohen L."/>
        </authorList>
    </citation>
    <scope>NUCLEOTIDE SEQUENCE</scope>
    <source>
        <strain evidence="8">CCCM811</strain>
    </source>
</reference>
<accession>A0A7S4DRU1</accession>
<dbReference type="GO" id="GO:0016020">
    <property type="term" value="C:membrane"/>
    <property type="evidence" value="ECO:0007669"/>
    <property type="project" value="UniProtKB-SubCell"/>
</dbReference>
<evidence type="ECO:0000313" key="8">
    <source>
        <dbReference type="EMBL" id="CAE0666083.1"/>
    </source>
</evidence>
<evidence type="ECO:0000256" key="4">
    <source>
        <dbReference type="ARBA" id="ARBA00022989"/>
    </source>
</evidence>
<dbReference type="InterPro" id="IPR050352">
    <property type="entry name" value="ABCG_transporters"/>
</dbReference>
<feature type="domain" description="ABC-2 type transporter transmembrane" evidence="7">
    <location>
        <begin position="94"/>
        <end position="274"/>
    </location>
</feature>
<name>A0A7S4DRU1_9EUKA</name>
<keyword evidence="4 6" id="KW-1133">Transmembrane helix</keyword>
<evidence type="ECO:0000259" key="7">
    <source>
        <dbReference type="Pfam" id="PF01061"/>
    </source>
</evidence>
<organism evidence="8">
    <name type="scientific">Lotharella globosa</name>
    <dbReference type="NCBI Taxonomy" id="91324"/>
    <lineage>
        <taxon>Eukaryota</taxon>
        <taxon>Sar</taxon>
        <taxon>Rhizaria</taxon>
        <taxon>Cercozoa</taxon>
        <taxon>Chlorarachniophyceae</taxon>
        <taxon>Lotharella</taxon>
    </lineage>
</organism>
<keyword evidence="5 6" id="KW-0472">Membrane</keyword>
<feature type="transmembrane region" description="Helical" evidence="6">
    <location>
        <begin position="147"/>
        <end position="169"/>
    </location>
</feature>
<proteinExistence type="predicted"/>
<dbReference type="EMBL" id="HBIV01024658">
    <property type="protein sequence ID" value="CAE0666083.1"/>
    <property type="molecule type" value="Transcribed_RNA"/>
</dbReference>
<feature type="transmembrane region" description="Helical" evidence="6">
    <location>
        <begin position="228"/>
        <end position="250"/>
    </location>
</feature>
<comment type="subcellular location">
    <subcellularLocation>
        <location evidence="1">Membrane</location>
        <topology evidence="1">Multi-pass membrane protein</topology>
    </subcellularLocation>
</comment>
<dbReference type="AlphaFoldDB" id="A0A7S4DRU1"/>
<evidence type="ECO:0000256" key="3">
    <source>
        <dbReference type="ARBA" id="ARBA00022692"/>
    </source>
</evidence>
<dbReference type="PANTHER" id="PTHR48041">
    <property type="entry name" value="ABC TRANSPORTER G FAMILY MEMBER 28"/>
    <property type="match status" value="1"/>
</dbReference>
<evidence type="ECO:0000256" key="6">
    <source>
        <dbReference type="SAM" id="Phobius"/>
    </source>
</evidence>
<feature type="transmembrane region" description="Helical" evidence="6">
    <location>
        <begin position="256"/>
        <end position="280"/>
    </location>
</feature>
<dbReference type="GO" id="GO:0140359">
    <property type="term" value="F:ABC-type transporter activity"/>
    <property type="evidence" value="ECO:0007669"/>
    <property type="project" value="InterPro"/>
</dbReference>
<feature type="transmembrane region" description="Helical" evidence="6">
    <location>
        <begin position="189"/>
        <end position="216"/>
    </location>
</feature>
<feature type="transmembrane region" description="Helical" evidence="6">
    <location>
        <begin position="118"/>
        <end position="135"/>
    </location>
</feature>
<sequence length="324" mass="36152">MAGGRMVYSGELKETLSFFAAKGHPCKPMFNPSDHFLDIISDKKTADTFADAYALIEGKHNIGTGSSAKGQTAASITGSSPAAHRATAIVSWCEQFRALALRRVRQWWRDPVMLVSELAQYIILGLFLGSLFRPLSQNATDGPFERYSAIFFILACLCFTPMFTVITYFEVERPLLRKETATRMYTMSAYYIAMSVVVLLVETVLILLFSITTYYLIGFRSGAENFFLHYLVLWLFMLICETFGLIFSALCPSTTVAIIAATGPVIILMSLSGYAPTFFLKNNLHLAEKKEKESSVASRLERVFSLFHFLSYASFVNGSNVHAL</sequence>